<keyword evidence="1" id="KW-0157">Chromophore</keyword>
<proteinExistence type="inferred from homology"/>
<dbReference type="Proteomes" id="UP000641646">
    <property type="component" value="Unassembled WGS sequence"/>
</dbReference>
<feature type="domain" description="OCP N-terminal" evidence="2">
    <location>
        <begin position="22"/>
        <end position="172"/>
    </location>
</feature>
<accession>A0A926VJD8</accession>
<protein>
    <submittedName>
        <fullName evidence="3">Orange carotenoid protein</fullName>
    </submittedName>
</protein>
<evidence type="ECO:0000259" key="2">
    <source>
        <dbReference type="PROSITE" id="PS51773"/>
    </source>
</evidence>
<evidence type="ECO:0000313" key="3">
    <source>
        <dbReference type="EMBL" id="MBD2184830.1"/>
    </source>
</evidence>
<comment type="similarity">
    <text evidence="1">Belongs to the orange carotenoid-binding protein family.</text>
</comment>
<dbReference type="PROSITE" id="PS51773">
    <property type="entry name" value="OCP_N"/>
    <property type="match status" value="1"/>
</dbReference>
<name>A0A926VJD8_9CYAN</name>
<reference evidence="3" key="2">
    <citation type="submission" date="2020-08" db="EMBL/GenBank/DDBJ databases">
        <authorList>
            <person name="Chen M."/>
            <person name="Teng W."/>
            <person name="Zhao L."/>
            <person name="Hu C."/>
            <person name="Zhou Y."/>
            <person name="Han B."/>
            <person name="Song L."/>
            <person name="Shu W."/>
        </authorList>
    </citation>
    <scope>NUCLEOTIDE SEQUENCE</scope>
    <source>
        <strain evidence="3">FACHB-1375</strain>
    </source>
</reference>
<dbReference type="GO" id="GO:0016037">
    <property type="term" value="P:light absorption"/>
    <property type="evidence" value="ECO:0007669"/>
    <property type="project" value="UniProtKB-UniRule"/>
</dbReference>
<keyword evidence="1" id="KW-0605">Phycobilisome</keyword>
<dbReference type="RefSeq" id="WP_190471998.1">
    <property type="nucleotide sequence ID" value="NZ_JACJPW010000096.1"/>
</dbReference>
<dbReference type="EMBL" id="JACJPW010000096">
    <property type="protein sequence ID" value="MBD2184830.1"/>
    <property type="molecule type" value="Genomic_DNA"/>
</dbReference>
<dbReference type="GO" id="GO:0030089">
    <property type="term" value="C:phycobilisome"/>
    <property type="evidence" value="ECO:0007669"/>
    <property type="project" value="UniProtKB-UniRule"/>
</dbReference>
<dbReference type="Pfam" id="PF09150">
    <property type="entry name" value="Carot_N"/>
    <property type="match status" value="1"/>
</dbReference>
<evidence type="ECO:0000256" key="1">
    <source>
        <dbReference type="PROSITE-ProRule" id="PRU01109"/>
    </source>
</evidence>
<gene>
    <name evidence="3" type="ORF">H6G03_27795</name>
</gene>
<keyword evidence="1" id="KW-0472">Membrane</keyword>
<sequence length="172" mass="19298">MTFMADFASICFSKTFISYRLADPVSATTALFNRLSVDDQLAVLWYAYADWGRSIAPATPGSARLHLAEGLLERIKQMSHTEQLQAMRDLVIKEDTQIGRSYGVLSPNTKLAFWYQLAKWMTQGFMVPVPAGYQLSCDGERVLKAVKELDFGQQITFLRDATMDMGIDPLAD</sequence>
<comment type="caution">
    <text evidence="3">The sequence shown here is derived from an EMBL/GenBank/DDBJ whole genome shotgun (WGS) entry which is preliminary data.</text>
</comment>
<dbReference type="InterPro" id="IPR036917">
    <property type="entry name" value="Orange_carotenoid-bd_N_sf"/>
</dbReference>
<evidence type="ECO:0000313" key="4">
    <source>
        <dbReference type="Proteomes" id="UP000641646"/>
    </source>
</evidence>
<dbReference type="GO" id="GO:0031404">
    <property type="term" value="F:chloride ion binding"/>
    <property type="evidence" value="ECO:0007669"/>
    <property type="project" value="InterPro"/>
</dbReference>
<keyword evidence="1" id="KW-0793">Thylakoid</keyword>
<reference evidence="3" key="1">
    <citation type="journal article" date="2015" name="ISME J.">
        <title>Draft Genome Sequence of Streptomyces incarnatus NRRL8089, which Produces the Nucleoside Antibiotic Sinefungin.</title>
        <authorList>
            <person name="Oshima K."/>
            <person name="Hattori M."/>
            <person name="Shimizu H."/>
            <person name="Fukuda K."/>
            <person name="Nemoto M."/>
            <person name="Inagaki K."/>
            <person name="Tamura T."/>
        </authorList>
    </citation>
    <scope>NUCLEOTIDE SEQUENCE</scope>
    <source>
        <strain evidence="3">FACHB-1375</strain>
    </source>
</reference>
<keyword evidence="1" id="KW-0042">Antenna complex</keyword>
<dbReference type="SUPFAM" id="SSF81930">
    <property type="entry name" value="Orange carotenoid protein, N-terminal domain"/>
    <property type="match status" value="1"/>
</dbReference>
<dbReference type="Gene3D" id="1.10.2090.10">
    <property type="entry name" value="Orange carotenoid-binding protein, N-terminal domain"/>
    <property type="match status" value="1"/>
</dbReference>
<dbReference type="AlphaFoldDB" id="A0A926VJD8"/>
<organism evidence="3 4">
    <name type="scientific">Aerosakkonema funiforme FACHB-1375</name>
    <dbReference type="NCBI Taxonomy" id="2949571"/>
    <lineage>
        <taxon>Bacteria</taxon>
        <taxon>Bacillati</taxon>
        <taxon>Cyanobacteriota</taxon>
        <taxon>Cyanophyceae</taxon>
        <taxon>Oscillatoriophycideae</taxon>
        <taxon>Aerosakkonematales</taxon>
        <taxon>Aerosakkonemataceae</taxon>
        <taxon>Aerosakkonema</taxon>
    </lineage>
</organism>
<dbReference type="InterPro" id="IPR015233">
    <property type="entry name" value="Orange_carotenoid-bd_N"/>
</dbReference>
<keyword evidence="4" id="KW-1185">Reference proteome</keyword>